<dbReference type="Proteomes" id="UP000027153">
    <property type="component" value="Unassembled WGS sequence"/>
</dbReference>
<dbReference type="EMBL" id="JMIY01000007">
    <property type="protein sequence ID" value="KCZ70953.1"/>
    <property type="molecule type" value="Genomic_DNA"/>
</dbReference>
<dbReference type="RefSeq" id="WP_048093002.1">
    <property type="nucleotide sequence ID" value="NZ_JMIY01000007.1"/>
</dbReference>
<accession>A0A062V2Z0</accession>
<keyword evidence="2" id="KW-1185">Reference proteome</keyword>
<gene>
    <name evidence="1" type="ORF">ANME2D_02982</name>
</gene>
<proteinExistence type="predicted"/>
<name>A0A062V2Z0_9EURY</name>
<protein>
    <submittedName>
        <fullName evidence="1">Uncharacterized protein</fullName>
    </submittedName>
</protein>
<evidence type="ECO:0000313" key="2">
    <source>
        <dbReference type="Proteomes" id="UP000027153"/>
    </source>
</evidence>
<reference evidence="1 2" key="1">
    <citation type="journal article" date="2013" name="Nature">
        <title>Anaerobic oxidation of methane coupled to nitrate reduction in a novel archaeal lineage.</title>
        <authorList>
            <person name="Haroon M.F."/>
            <person name="Hu S."/>
            <person name="Shi Y."/>
            <person name="Imelfort M."/>
            <person name="Keller J."/>
            <person name="Hugenholtz P."/>
            <person name="Yuan Z."/>
            <person name="Tyson G.W."/>
        </authorList>
    </citation>
    <scope>NUCLEOTIDE SEQUENCE [LARGE SCALE GENOMIC DNA]</scope>
    <source>
        <strain evidence="1 2">ANME-2d</strain>
    </source>
</reference>
<organism evidence="1 2">
    <name type="scientific">Candidatus Methanoperedens nitratireducens</name>
    <dbReference type="NCBI Taxonomy" id="1392998"/>
    <lineage>
        <taxon>Archaea</taxon>
        <taxon>Methanobacteriati</taxon>
        <taxon>Methanobacteriota</taxon>
        <taxon>Stenosarchaea group</taxon>
        <taxon>Methanomicrobia</taxon>
        <taxon>Methanosarcinales</taxon>
        <taxon>ANME-2 cluster</taxon>
        <taxon>Candidatus Methanoperedentaceae</taxon>
        <taxon>Candidatus Methanoperedens</taxon>
    </lineage>
</organism>
<comment type="caution">
    <text evidence="1">The sequence shown here is derived from an EMBL/GenBank/DDBJ whole genome shotgun (WGS) entry which is preliminary data.</text>
</comment>
<dbReference type="AlphaFoldDB" id="A0A062V2Z0"/>
<sequence>MPAYLVINAPNIEKNAIIVERKILEALVARYGTPHFVQKEKQEGKTLHFTFLENKIILAYEI</sequence>
<evidence type="ECO:0000313" key="1">
    <source>
        <dbReference type="EMBL" id="KCZ70953.1"/>
    </source>
</evidence>